<organism evidence="3 4">
    <name type="scientific">Mycetocola manganoxydans</name>
    <dbReference type="NCBI Taxonomy" id="699879"/>
    <lineage>
        <taxon>Bacteria</taxon>
        <taxon>Bacillati</taxon>
        <taxon>Actinomycetota</taxon>
        <taxon>Actinomycetes</taxon>
        <taxon>Micrococcales</taxon>
        <taxon>Microbacteriaceae</taxon>
        <taxon>Mycetocola</taxon>
    </lineage>
</organism>
<keyword evidence="1" id="KW-0812">Transmembrane</keyword>
<dbReference type="RefSeq" id="WP_121673110.1">
    <property type="nucleotide sequence ID" value="NZ_BMXM01000006.1"/>
</dbReference>
<feature type="transmembrane region" description="Helical" evidence="1">
    <location>
        <begin position="20"/>
        <end position="41"/>
    </location>
</feature>
<feature type="domain" description="Putative Flp pilus-assembly TadG-like N-terminal" evidence="2">
    <location>
        <begin position="13"/>
        <end position="58"/>
    </location>
</feature>
<name>A0A3L6ZSF6_9MICO</name>
<dbReference type="EMBL" id="RCUV01000009">
    <property type="protein sequence ID" value="RLP70749.1"/>
    <property type="molecule type" value="Genomic_DNA"/>
</dbReference>
<reference evidence="3 4" key="1">
    <citation type="submission" date="2018-10" db="EMBL/GenBank/DDBJ databases">
        <authorList>
            <person name="Li J."/>
        </authorList>
    </citation>
    <scope>NUCLEOTIDE SEQUENCE [LARGE SCALE GENOMIC DNA]</scope>
    <source>
        <strain evidence="3 4">CCTCC AB209002</strain>
    </source>
</reference>
<evidence type="ECO:0000313" key="4">
    <source>
        <dbReference type="Proteomes" id="UP000270299"/>
    </source>
</evidence>
<dbReference type="Pfam" id="PF13400">
    <property type="entry name" value="Tad"/>
    <property type="match status" value="1"/>
</dbReference>
<dbReference type="AlphaFoldDB" id="A0A3L6ZSF6"/>
<dbReference type="Proteomes" id="UP000270299">
    <property type="component" value="Unassembled WGS sequence"/>
</dbReference>
<dbReference type="InterPro" id="IPR028087">
    <property type="entry name" value="Tad_N"/>
</dbReference>
<evidence type="ECO:0000256" key="1">
    <source>
        <dbReference type="SAM" id="Phobius"/>
    </source>
</evidence>
<dbReference type="OrthoDB" id="4808490at2"/>
<keyword evidence="4" id="KW-1185">Reference proteome</keyword>
<sequence length="148" mass="15755">MRRMLLRARDEEGSTLLLAIFYGALSLSLILVVTAATSLYLERKRLYSLADAAALVGAEAFELSSVDLDAGEPTLTLRSPAVRASVTEFLEENPAGSFDALRLEDAASPDGKSASVTVSSAWRPPVLALFVPGGIRLEVTAVARSVFQ</sequence>
<evidence type="ECO:0000259" key="2">
    <source>
        <dbReference type="Pfam" id="PF13400"/>
    </source>
</evidence>
<keyword evidence="1" id="KW-0472">Membrane</keyword>
<evidence type="ECO:0000313" key="3">
    <source>
        <dbReference type="EMBL" id="RLP70749.1"/>
    </source>
</evidence>
<comment type="caution">
    <text evidence="3">The sequence shown here is derived from an EMBL/GenBank/DDBJ whole genome shotgun (WGS) entry which is preliminary data.</text>
</comment>
<gene>
    <name evidence="3" type="ORF">D9V29_09635</name>
</gene>
<keyword evidence="1" id="KW-1133">Transmembrane helix</keyword>
<protein>
    <recommendedName>
        <fullName evidence="2">Putative Flp pilus-assembly TadG-like N-terminal domain-containing protein</fullName>
    </recommendedName>
</protein>
<proteinExistence type="predicted"/>
<accession>A0A3L6ZSF6</accession>